<sequence>MLAAETLADAFGRVRDVVRSAVDGLAPDDLTRAPADGTNPIGWLVWHLTRIQDDHLADAFDGDQVWTSQGWADRFGLPLDPSDTGYGHSADEVASVRVPSAELLLAYHEAVHAQTAEYLSSLLDEDLDRVVDTSWDPPVTLGVRLVSVISDDLQHAGQAAYARGMLRRAAG</sequence>
<dbReference type="RefSeq" id="WP_146901745.1">
    <property type="nucleotide sequence ID" value="NZ_BAAARM010000002.1"/>
</dbReference>
<proteinExistence type="predicted"/>
<organism evidence="2 3">
    <name type="scientific">Cellulomonas aerilata</name>
    <dbReference type="NCBI Taxonomy" id="515326"/>
    <lineage>
        <taxon>Bacteria</taxon>
        <taxon>Bacillati</taxon>
        <taxon>Actinomycetota</taxon>
        <taxon>Actinomycetes</taxon>
        <taxon>Micrococcales</taxon>
        <taxon>Cellulomonadaceae</taxon>
        <taxon>Cellulomonas</taxon>
    </lineage>
</organism>
<feature type="domain" description="DinB-like" evidence="1">
    <location>
        <begin position="11"/>
        <end position="159"/>
    </location>
</feature>
<dbReference type="EMBL" id="BJYY01000010">
    <property type="protein sequence ID" value="GEO33587.1"/>
    <property type="molecule type" value="Genomic_DNA"/>
</dbReference>
<dbReference type="Proteomes" id="UP000321181">
    <property type="component" value="Unassembled WGS sequence"/>
</dbReference>
<comment type="caution">
    <text evidence="2">The sequence shown here is derived from an EMBL/GenBank/DDBJ whole genome shotgun (WGS) entry which is preliminary data.</text>
</comment>
<dbReference type="NCBIfam" id="NF047843">
    <property type="entry name" value="MST_Rv0443"/>
    <property type="match status" value="1"/>
</dbReference>
<evidence type="ECO:0000313" key="2">
    <source>
        <dbReference type="EMBL" id="GEO33587.1"/>
    </source>
</evidence>
<dbReference type="Pfam" id="PF12867">
    <property type="entry name" value="DinB_2"/>
    <property type="match status" value="1"/>
</dbReference>
<dbReference type="SUPFAM" id="SSF109854">
    <property type="entry name" value="DinB/YfiT-like putative metalloenzymes"/>
    <property type="match status" value="1"/>
</dbReference>
<dbReference type="AlphaFoldDB" id="A0A512DB21"/>
<dbReference type="Gene3D" id="1.20.120.450">
    <property type="entry name" value="dinb family like domain"/>
    <property type="match status" value="1"/>
</dbReference>
<keyword evidence="3" id="KW-1185">Reference proteome</keyword>
<evidence type="ECO:0000259" key="1">
    <source>
        <dbReference type="Pfam" id="PF12867"/>
    </source>
</evidence>
<evidence type="ECO:0000313" key="3">
    <source>
        <dbReference type="Proteomes" id="UP000321181"/>
    </source>
</evidence>
<name>A0A512DB21_9CELL</name>
<accession>A0A512DB21</accession>
<dbReference type="InterPro" id="IPR034660">
    <property type="entry name" value="DinB/YfiT-like"/>
</dbReference>
<protein>
    <recommendedName>
        <fullName evidence="1">DinB-like domain-containing protein</fullName>
    </recommendedName>
</protein>
<gene>
    <name evidence="2" type="ORF">CAE01nite_13120</name>
</gene>
<reference evidence="2 3" key="1">
    <citation type="submission" date="2019-07" db="EMBL/GenBank/DDBJ databases">
        <title>Whole genome shotgun sequence of Cellulomonas aerilata NBRC 106308.</title>
        <authorList>
            <person name="Hosoyama A."/>
            <person name="Uohara A."/>
            <person name="Ohji S."/>
            <person name="Ichikawa N."/>
        </authorList>
    </citation>
    <scope>NUCLEOTIDE SEQUENCE [LARGE SCALE GENOMIC DNA]</scope>
    <source>
        <strain evidence="2 3">NBRC 106308</strain>
    </source>
</reference>
<dbReference type="InterPro" id="IPR024775">
    <property type="entry name" value="DinB-like"/>
</dbReference>
<dbReference type="OrthoDB" id="2363925at2"/>